<dbReference type="OrthoDB" id="414730at2759"/>
<accession>A0A9N9QWH5</accession>
<organism evidence="1 2">
    <name type="scientific">Diatraea saccharalis</name>
    <name type="common">sugarcane borer</name>
    <dbReference type="NCBI Taxonomy" id="40085"/>
    <lineage>
        <taxon>Eukaryota</taxon>
        <taxon>Metazoa</taxon>
        <taxon>Ecdysozoa</taxon>
        <taxon>Arthropoda</taxon>
        <taxon>Hexapoda</taxon>
        <taxon>Insecta</taxon>
        <taxon>Pterygota</taxon>
        <taxon>Neoptera</taxon>
        <taxon>Endopterygota</taxon>
        <taxon>Lepidoptera</taxon>
        <taxon>Glossata</taxon>
        <taxon>Ditrysia</taxon>
        <taxon>Pyraloidea</taxon>
        <taxon>Crambidae</taxon>
        <taxon>Crambinae</taxon>
        <taxon>Diatraea</taxon>
    </lineage>
</organism>
<protein>
    <submittedName>
        <fullName evidence="1">Uncharacterized protein</fullName>
    </submittedName>
</protein>
<dbReference type="EMBL" id="OU893343">
    <property type="protein sequence ID" value="CAG9784751.1"/>
    <property type="molecule type" value="Genomic_DNA"/>
</dbReference>
<reference evidence="1" key="2">
    <citation type="submission" date="2022-10" db="EMBL/GenBank/DDBJ databases">
        <authorList>
            <consortium name="ENA_rothamsted_submissions"/>
            <consortium name="culmorum"/>
            <person name="King R."/>
        </authorList>
    </citation>
    <scope>NUCLEOTIDE SEQUENCE</scope>
</reference>
<name>A0A9N9QWH5_9NEOP</name>
<evidence type="ECO:0000313" key="2">
    <source>
        <dbReference type="Proteomes" id="UP001153714"/>
    </source>
</evidence>
<proteinExistence type="predicted"/>
<sequence>MTCGLLLWGSAAVIHDIFILQKRAVRAIYNLRSRESVREIFKEINILTVASQYIYENYDSFTKKCSVHNLNTRNKNKLLASDFRKPKDHFWVNVLLCSIKFHKT</sequence>
<evidence type="ECO:0000313" key="1">
    <source>
        <dbReference type="EMBL" id="CAG9784751.1"/>
    </source>
</evidence>
<gene>
    <name evidence="1" type="ORF">DIATSA_LOCUS2825</name>
</gene>
<dbReference type="Proteomes" id="UP001153714">
    <property type="component" value="Chromosome 12"/>
</dbReference>
<keyword evidence="2" id="KW-1185">Reference proteome</keyword>
<dbReference type="AlphaFoldDB" id="A0A9N9QWH5"/>
<reference evidence="1" key="1">
    <citation type="submission" date="2021-12" db="EMBL/GenBank/DDBJ databases">
        <authorList>
            <person name="King R."/>
        </authorList>
    </citation>
    <scope>NUCLEOTIDE SEQUENCE</scope>
</reference>